<reference evidence="2 3" key="1">
    <citation type="submission" date="2015-01" db="EMBL/GenBank/DDBJ databases">
        <title>The Genome Sequence of Ochroconis gallopava CBS43764.</title>
        <authorList>
            <consortium name="The Broad Institute Genomics Platform"/>
            <person name="Cuomo C."/>
            <person name="de Hoog S."/>
            <person name="Gorbushina A."/>
            <person name="Stielow B."/>
            <person name="Teixiera M."/>
            <person name="Abouelleil A."/>
            <person name="Chapman S.B."/>
            <person name="Priest M."/>
            <person name="Young S.K."/>
            <person name="Wortman J."/>
            <person name="Nusbaum C."/>
            <person name="Birren B."/>
        </authorList>
    </citation>
    <scope>NUCLEOTIDE SEQUENCE [LARGE SCALE GENOMIC DNA]</scope>
    <source>
        <strain evidence="2 3">CBS 43764</strain>
    </source>
</reference>
<dbReference type="GeneID" id="27316557"/>
<evidence type="ECO:0000313" key="3">
    <source>
        <dbReference type="Proteomes" id="UP000053259"/>
    </source>
</evidence>
<organism evidence="2 3">
    <name type="scientific">Verruconis gallopava</name>
    <dbReference type="NCBI Taxonomy" id="253628"/>
    <lineage>
        <taxon>Eukaryota</taxon>
        <taxon>Fungi</taxon>
        <taxon>Dikarya</taxon>
        <taxon>Ascomycota</taxon>
        <taxon>Pezizomycotina</taxon>
        <taxon>Dothideomycetes</taxon>
        <taxon>Pleosporomycetidae</taxon>
        <taxon>Venturiales</taxon>
        <taxon>Sympoventuriaceae</taxon>
        <taxon>Verruconis</taxon>
    </lineage>
</organism>
<keyword evidence="3" id="KW-1185">Reference proteome</keyword>
<dbReference type="VEuPathDB" id="FungiDB:PV09_08584"/>
<dbReference type="OrthoDB" id="5317242at2759"/>
<feature type="chain" id="PRO_5002248910" description="Cell wall protein PhiA" evidence="1">
    <location>
        <begin position="21"/>
        <end position="187"/>
    </location>
</feature>
<dbReference type="RefSeq" id="XP_016209648.1">
    <property type="nucleotide sequence ID" value="XM_016362506.1"/>
</dbReference>
<dbReference type="InParanoid" id="A0A0D2AL41"/>
<sequence length="187" mass="19494">MKTFTLLPSLLAFLASVVGALPTPQPQEASGQDDCNMSSSLFYLVTASSPMCSSNSSNLPMVSATSLFDPLHQPNFFLRTIGPGYGSLPVFTLSGGSLHTFSSDAFGQGNYTYSASRPVPGSELQFLQGDQSDAGLALKGGFLLGLGDVTDGWTLCPGAMDQTVLKWNGTDAGCTATYVQAVSAPPY</sequence>
<keyword evidence="1" id="KW-0732">Signal</keyword>
<dbReference type="EMBL" id="KN847571">
    <property type="protein sequence ID" value="KIV99778.1"/>
    <property type="molecule type" value="Genomic_DNA"/>
</dbReference>
<protein>
    <recommendedName>
        <fullName evidence="4">Cell wall protein PhiA</fullName>
    </recommendedName>
</protein>
<accession>A0A0D2AL41</accession>
<dbReference type="HOGENOM" id="CLU_124601_0_0_1"/>
<evidence type="ECO:0000313" key="2">
    <source>
        <dbReference type="EMBL" id="KIV99778.1"/>
    </source>
</evidence>
<feature type="signal peptide" evidence="1">
    <location>
        <begin position="1"/>
        <end position="20"/>
    </location>
</feature>
<name>A0A0D2AL41_9PEZI</name>
<evidence type="ECO:0000256" key="1">
    <source>
        <dbReference type="SAM" id="SignalP"/>
    </source>
</evidence>
<proteinExistence type="predicted"/>
<dbReference type="AlphaFoldDB" id="A0A0D2AL41"/>
<evidence type="ECO:0008006" key="4">
    <source>
        <dbReference type="Google" id="ProtNLM"/>
    </source>
</evidence>
<dbReference type="Proteomes" id="UP000053259">
    <property type="component" value="Unassembled WGS sequence"/>
</dbReference>
<gene>
    <name evidence="2" type="ORF">PV09_08584</name>
</gene>